<evidence type="ECO:0000313" key="2">
    <source>
        <dbReference type="EMBL" id="QNH61371.1"/>
    </source>
</evidence>
<sequence>MRKLLLTRFTTAFIMLVSCWLGNKRLAVAQAPCPNYPAVQYCNLIRNGSFEDFTTCPTIEGEFGRPQYGILSKVCEWYNPTYYSTPDYFNTCTTNQQFDVPSNLTNCSYSGGTAALGNNGPTSVGNAYGGIIVFDDRGVEREYIATPVDIKLGASYYGEFYAKAGENSAFVVKELGLSVLPDNTIYNPSSGLLPYSPVIKNAQPLPTNQGASWTLIKGAFKATANGRSIAIGNFLCLRIRFLFYTNQQTVR</sequence>
<keyword evidence="1" id="KW-0732">Signal</keyword>
<evidence type="ECO:0000256" key="1">
    <source>
        <dbReference type="SAM" id="SignalP"/>
    </source>
</evidence>
<name>A0A7G7W4S8_9BACT</name>
<dbReference type="PROSITE" id="PS51257">
    <property type="entry name" value="PROKAR_LIPOPROTEIN"/>
    <property type="match status" value="1"/>
</dbReference>
<accession>A0A7G7W4S8</accession>
<organism evidence="2 3">
    <name type="scientific">Hymenobacter sediminicola</name>
    <dbReference type="NCBI Taxonomy" id="2761579"/>
    <lineage>
        <taxon>Bacteria</taxon>
        <taxon>Pseudomonadati</taxon>
        <taxon>Bacteroidota</taxon>
        <taxon>Cytophagia</taxon>
        <taxon>Cytophagales</taxon>
        <taxon>Hymenobacteraceae</taxon>
        <taxon>Hymenobacter</taxon>
    </lineage>
</organism>
<dbReference type="KEGG" id="hsk:H4317_14545"/>
<dbReference type="EMBL" id="CP060202">
    <property type="protein sequence ID" value="QNH61371.1"/>
    <property type="molecule type" value="Genomic_DNA"/>
</dbReference>
<protein>
    <submittedName>
        <fullName evidence="2">Uncharacterized protein</fullName>
    </submittedName>
</protein>
<dbReference type="AlphaFoldDB" id="A0A7G7W4S8"/>
<evidence type="ECO:0000313" key="3">
    <source>
        <dbReference type="Proteomes" id="UP000515489"/>
    </source>
</evidence>
<feature type="signal peptide" evidence="1">
    <location>
        <begin position="1"/>
        <end position="29"/>
    </location>
</feature>
<dbReference type="RefSeq" id="WP_185887301.1">
    <property type="nucleotide sequence ID" value="NZ_CP060202.1"/>
</dbReference>
<reference evidence="2 3" key="1">
    <citation type="submission" date="2020-08" db="EMBL/GenBank/DDBJ databases">
        <title>Hymenobacter sp. S2-20-2 genome sequencing.</title>
        <authorList>
            <person name="Jin L."/>
        </authorList>
    </citation>
    <scope>NUCLEOTIDE SEQUENCE [LARGE SCALE GENOMIC DNA]</scope>
    <source>
        <strain evidence="2 3">S2-20-2</strain>
    </source>
</reference>
<dbReference type="Proteomes" id="UP000515489">
    <property type="component" value="Chromosome"/>
</dbReference>
<gene>
    <name evidence="2" type="ORF">H4317_14545</name>
</gene>
<keyword evidence="3" id="KW-1185">Reference proteome</keyword>
<proteinExistence type="predicted"/>
<feature type="chain" id="PRO_5029021632" evidence="1">
    <location>
        <begin position="30"/>
        <end position="251"/>
    </location>
</feature>